<proteinExistence type="predicted"/>
<reference evidence="3 4" key="1">
    <citation type="submission" date="2017-11" db="EMBL/GenBank/DDBJ databases">
        <title>De-novo sequencing of pomegranate (Punica granatum L.) genome.</title>
        <authorList>
            <person name="Akparov Z."/>
            <person name="Amiraslanov A."/>
            <person name="Hajiyeva S."/>
            <person name="Abbasov M."/>
            <person name="Kaur K."/>
            <person name="Hamwieh A."/>
            <person name="Solovyev V."/>
            <person name="Salamov A."/>
            <person name="Braich B."/>
            <person name="Kosarev P."/>
            <person name="Mahmoud A."/>
            <person name="Hajiyev E."/>
            <person name="Babayeva S."/>
            <person name="Izzatullayeva V."/>
            <person name="Mammadov A."/>
            <person name="Mammadov A."/>
            <person name="Sharifova S."/>
            <person name="Ojaghi J."/>
            <person name="Eynullazada K."/>
            <person name="Bayramov B."/>
            <person name="Abdulazimova A."/>
            <person name="Shahmuradov I."/>
        </authorList>
    </citation>
    <scope>NUCLEOTIDE SEQUENCE [LARGE SCALE GENOMIC DNA]</scope>
    <source>
        <strain evidence="4">cv. AG2017</strain>
        <tissue evidence="3">Leaf</tissue>
    </source>
</reference>
<evidence type="ECO:0000256" key="1">
    <source>
        <dbReference type="SAM" id="MobiDB-lite"/>
    </source>
</evidence>
<feature type="compositionally biased region" description="Polar residues" evidence="1">
    <location>
        <begin position="232"/>
        <end position="243"/>
    </location>
</feature>
<feature type="compositionally biased region" description="Polar residues" evidence="1">
    <location>
        <begin position="149"/>
        <end position="160"/>
    </location>
</feature>
<dbReference type="EMBL" id="PGOL01001170">
    <property type="protein sequence ID" value="PKI60294.1"/>
    <property type="molecule type" value="Genomic_DNA"/>
</dbReference>
<feature type="domain" description="Retrotransposon gag" evidence="2">
    <location>
        <begin position="17"/>
        <end position="101"/>
    </location>
</feature>
<evidence type="ECO:0000313" key="3">
    <source>
        <dbReference type="EMBL" id="PKI60294.1"/>
    </source>
</evidence>
<evidence type="ECO:0000259" key="2">
    <source>
        <dbReference type="Pfam" id="PF03732"/>
    </source>
</evidence>
<dbReference type="AlphaFoldDB" id="A0A2I0JVE8"/>
<dbReference type="Pfam" id="PF03732">
    <property type="entry name" value="Retrotrans_gag"/>
    <property type="match status" value="1"/>
</dbReference>
<organism evidence="3 4">
    <name type="scientific">Punica granatum</name>
    <name type="common">Pomegranate</name>
    <dbReference type="NCBI Taxonomy" id="22663"/>
    <lineage>
        <taxon>Eukaryota</taxon>
        <taxon>Viridiplantae</taxon>
        <taxon>Streptophyta</taxon>
        <taxon>Embryophyta</taxon>
        <taxon>Tracheophyta</taxon>
        <taxon>Spermatophyta</taxon>
        <taxon>Magnoliopsida</taxon>
        <taxon>eudicotyledons</taxon>
        <taxon>Gunneridae</taxon>
        <taxon>Pentapetalae</taxon>
        <taxon>rosids</taxon>
        <taxon>malvids</taxon>
        <taxon>Myrtales</taxon>
        <taxon>Lythraceae</taxon>
        <taxon>Punica</taxon>
    </lineage>
</organism>
<evidence type="ECO:0000313" key="4">
    <source>
        <dbReference type="Proteomes" id="UP000233551"/>
    </source>
</evidence>
<keyword evidence="4" id="KW-1185">Reference proteome</keyword>
<feature type="compositionally biased region" description="Polar residues" evidence="1">
    <location>
        <begin position="175"/>
        <end position="189"/>
    </location>
</feature>
<dbReference type="Proteomes" id="UP000233551">
    <property type="component" value="Unassembled WGS sequence"/>
</dbReference>
<sequence>MLSYWDYEEFVIHTFQDSLTGAALDWYMSLKAADIPTWVDLSSRFIDQYRHCAETPPTLLELSSKEMTEGQSFEAYAAKWRALATKHVPPISEAQQIQLFHSILRGAYYLHLLAHTSEFSSLIDAEKKLDLGIKLGKIEGPTGRERQSLKNATTAPSPMSNKKGRDASVNAGPSFKSSTNGSTSPNLATLTRRAGQAASAIPTFAGSPVTSLSPTSGARRSHAKSDARVHTSLKTLSGPSPFTSIGKGFDHEVPPTKPKTRTIK</sequence>
<dbReference type="InterPro" id="IPR005162">
    <property type="entry name" value="Retrotrans_gag_dom"/>
</dbReference>
<feature type="compositionally biased region" description="Polar residues" evidence="1">
    <location>
        <begin position="208"/>
        <end position="218"/>
    </location>
</feature>
<name>A0A2I0JVE8_PUNGR</name>
<accession>A0A2I0JVE8</accession>
<dbReference type="PANTHER" id="PTHR33223:SF8">
    <property type="entry name" value="OS04G0172440 PROTEIN"/>
    <property type="match status" value="1"/>
</dbReference>
<comment type="caution">
    <text evidence="3">The sequence shown here is derived from an EMBL/GenBank/DDBJ whole genome shotgun (WGS) entry which is preliminary data.</text>
</comment>
<feature type="region of interest" description="Disordered" evidence="1">
    <location>
        <begin position="138"/>
        <end position="264"/>
    </location>
</feature>
<dbReference type="PANTHER" id="PTHR33223">
    <property type="entry name" value="CCHC-TYPE DOMAIN-CONTAINING PROTEIN"/>
    <property type="match status" value="1"/>
</dbReference>
<gene>
    <name evidence="3" type="ORF">CRG98_019349</name>
</gene>
<protein>
    <recommendedName>
        <fullName evidence="2">Retrotransposon gag domain-containing protein</fullName>
    </recommendedName>
</protein>